<dbReference type="SMART" id="SM00325">
    <property type="entry name" value="RhoGEF"/>
    <property type="match status" value="1"/>
</dbReference>
<evidence type="ECO:0000256" key="3">
    <source>
        <dbReference type="SAM" id="MobiDB-lite"/>
    </source>
</evidence>
<sequence>MEGGNQPPQLPVKVSRPVPSAPTPGARPSMALPPRPPAKMAGEALSPTPPQRTPPSVAQRAKGFTEIGPPPVPALPPRYSMAVSPKIVSELGALSPRMSVALSAEQLRTLPEPPGRPTPEPPSKRTEAVKVMPQLPKPPEGQSNPIELPTPPPKGVPPAVPNKQNSFIDSGAASPRGGSFTRPEATKQSSVENINSDGQSSGDSYVKLRTGTLLNSAPPPALKTTATSRVPKNTNFSSPNGSGVISTDAFMEDSVADHFKTVDNLSGIMKEYEKRLSKMNAASMELSSEATALSVFLKKHAVTIGMDTDNAVIKEIATSMGRLSEVFRYLEIIRDQCLNTGQEGNSKDFTELICQQMKTKKKKLDDIGSQSYSLSKRLTDNMKKKAVNVVKNSEMEREKEDLFRQYVKLGAEYEAEFQVNVDMVCWKALERLCSTAESNGKFYKLANDACESIIPDIEQSKQRIIEQKGELSTRLKQWSDVVHEVDIDIKETDEGRLKQLKWMVSQERIFHKNIQDFTNVYIKSAWTNPTLWSEITKEDMTTMFSTIEPLYNFHTNLLVNLENVIREWPSKRLSDVSQDIFGFGSAYNAYLVRLPSAVRTLTKCKNESKALQSFFKSCSSKCDHDVLTCLTLPAKNIGKYPEFLKKYIFEADVHGEDDSKTSSVLDEISSLECELSKSCGKAMAAHVRENISGLEDDVDWDTREYITEGHLGMQTGGHGKTDNHVFLFSDCVIYTKKSSDSKKTDKFEGKIDLRGISIKDDSSPAFVVVADNSVQFQIITANNETFVFSAPTREVRIHWVSSLSKAKKAADRRRGFGVSIKTLMTSTTEMGNDLPSFIQETIDILTERVNQEGIFRLSGNRKDIDNLKRMVDAGSEISFADKDTHCLTGFMKMWLKELPTSIIPSNVWGKLFEYTDNGNLDGIRFIFERYERYERFTTQAVFKLLQLVAENSGTSKMQSSNLAIVFGPLLYREDLSSNLSSVFPVIINLIDNYNIIWKNVEGQRTIRTAQPKKRWSNSKISPSDDLTISTGTSSTDASLSIGLADVVRQGALTKKGAQRRNWKERWWAQIFGPPPSPPPRFVLKNKFLYYFASRKDTVSKGVITLVNATVNVGNRRDKEFGFSVATPDREFFLCAKSEQEMQDVQLTKPTRCNVLIIHPTVDQQHTNKMAAENTNKPTEELRTFLLFPGVNGTSKDAQYKGYFEINSIQWGLGLGISSGRRYRRNNDEPEQPVKLDEFGYPDREASSPSVSEISLTKKADAESPALIWGTLTKKPTDLVTIDIVKKVDGKWVPTTRYLLNKVLISGFSLSCGEAKRPSESISLNYGGLEIVSFTEDGTPHTSVHYHLHTEVTTLKKGSKLEEVDRHVPTNLWWYQYRVTQSVIQHHIVYNHIFHSAHPITKQMEEDLFGEKQVWSDNHTLTHTCQLSSATHSQWSVTIPPTFTFPLKSNPSTPITIHQNHKGVGELGTRIWDGAVVLARFLEKQGNDWHKGKKVIELGSGTGLTGIVTAACGASITMTDKAALLPLLRYNVQQNSVHYPHVMKNTTVDELLWGDDTPAWSKSDIIIGADLTYDFEDLPLLIRTMSSVLLPGGRVYLAYGEERAAVPSFFEQMKESGFVLKDTWKELDASDIKMPTFTVHISMWER</sequence>
<evidence type="ECO:0000313" key="8">
    <source>
        <dbReference type="Proteomes" id="UP000241769"/>
    </source>
</evidence>
<feature type="compositionally biased region" description="Basic and acidic residues" evidence="3">
    <location>
        <begin position="1224"/>
        <end position="1245"/>
    </location>
</feature>
<dbReference type="EMBL" id="MDYQ01000051">
    <property type="protein sequence ID" value="PRP85080.1"/>
    <property type="molecule type" value="Genomic_DNA"/>
</dbReference>
<keyword evidence="1" id="KW-0343">GTPase activation</keyword>
<dbReference type="Gene3D" id="1.20.900.10">
    <property type="entry name" value="Dbl homology (DH) domain"/>
    <property type="match status" value="1"/>
</dbReference>
<dbReference type="InterPro" id="IPR001849">
    <property type="entry name" value="PH_domain"/>
</dbReference>
<dbReference type="Pfam" id="PF10294">
    <property type="entry name" value="Methyltransf_16"/>
    <property type="match status" value="1"/>
</dbReference>
<dbReference type="InterPro" id="IPR000198">
    <property type="entry name" value="RhoGAP_dom"/>
</dbReference>
<dbReference type="SUPFAM" id="SSF141452">
    <property type="entry name" value="Hcp1-like"/>
    <property type="match status" value="1"/>
</dbReference>
<dbReference type="InterPro" id="IPR000219">
    <property type="entry name" value="DH_dom"/>
</dbReference>
<dbReference type="SUPFAM" id="SSF53335">
    <property type="entry name" value="S-adenosyl-L-methionine-dependent methyltransferases"/>
    <property type="match status" value="1"/>
</dbReference>
<dbReference type="Pfam" id="PF00620">
    <property type="entry name" value="RhoGAP"/>
    <property type="match status" value="1"/>
</dbReference>
<dbReference type="InterPro" id="IPR019410">
    <property type="entry name" value="Methyltransf_16"/>
</dbReference>
<dbReference type="Pfam" id="PF00169">
    <property type="entry name" value="PH"/>
    <property type="match status" value="2"/>
</dbReference>
<dbReference type="SUPFAM" id="SSF103657">
    <property type="entry name" value="BAR/IMD domain-like"/>
    <property type="match status" value="1"/>
</dbReference>
<dbReference type="InterPro" id="IPR029063">
    <property type="entry name" value="SAM-dependent_MTases_sf"/>
</dbReference>
<evidence type="ECO:0000313" key="7">
    <source>
        <dbReference type="EMBL" id="PRP85080.1"/>
    </source>
</evidence>
<feature type="coiled-coil region" evidence="2">
    <location>
        <begin position="262"/>
        <end position="289"/>
    </location>
</feature>
<dbReference type="Gene3D" id="2.30.110.20">
    <property type="entry name" value="Hcp1-like"/>
    <property type="match status" value="1"/>
</dbReference>
<evidence type="ECO:0000259" key="6">
    <source>
        <dbReference type="PROSITE" id="PS50238"/>
    </source>
</evidence>
<dbReference type="Pfam" id="PF00621">
    <property type="entry name" value="RhoGEF"/>
    <property type="match status" value="1"/>
</dbReference>
<dbReference type="STRING" id="1890364.A0A2P6NM97"/>
<feature type="domain" description="DH" evidence="5">
    <location>
        <begin position="495"/>
        <end position="678"/>
    </location>
</feature>
<evidence type="ECO:0000259" key="5">
    <source>
        <dbReference type="PROSITE" id="PS50010"/>
    </source>
</evidence>
<dbReference type="SUPFAM" id="SSF50729">
    <property type="entry name" value="PH domain-like"/>
    <property type="match status" value="2"/>
</dbReference>
<feature type="region of interest" description="Disordered" evidence="3">
    <location>
        <begin position="1"/>
        <end position="73"/>
    </location>
</feature>
<feature type="domain" description="Rho-GAP" evidence="6">
    <location>
        <begin position="818"/>
        <end position="997"/>
    </location>
</feature>
<gene>
    <name evidence="7" type="ORF">PROFUN_07264</name>
</gene>
<dbReference type="Gene3D" id="2.30.29.30">
    <property type="entry name" value="Pleckstrin-homology domain (PH domain)/Phosphotyrosine-binding domain (PTB)"/>
    <property type="match status" value="2"/>
</dbReference>
<dbReference type="InterPro" id="IPR035899">
    <property type="entry name" value="DBL_dom_sf"/>
</dbReference>
<comment type="caution">
    <text evidence="7">The sequence shown here is derived from an EMBL/GenBank/DDBJ whole genome shotgun (WGS) entry which is preliminary data.</text>
</comment>
<feature type="region of interest" description="Disordered" evidence="3">
    <location>
        <begin position="104"/>
        <end position="239"/>
    </location>
</feature>
<dbReference type="Proteomes" id="UP000241769">
    <property type="component" value="Unassembled WGS sequence"/>
</dbReference>
<dbReference type="CDD" id="cd00159">
    <property type="entry name" value="RhoGAP"/>
    <property type="match status" value="1"/>
</dbReference>
<dbReference type="InterPro" id="IPR008514">
    <property type="entry name" value="T6SS_Hcp"/>
</dbReference>
<evidence type="ECO:0000259" key="4">
    <source>
        <dbReference type="PROSITE" id="PS50003"/>
    </source>
</evidence>
<dbReference type="CDD" id="cd00821">
    <property type="entry name" value="PH"/>
    <property type="match status" value="1"/>
</dbReference>
<dbReference type="Pfam" id="PF05638">
    <property type="entry name" value="T6SS_HCP"/>
    <property type="match status" value="1"/>
</dbReference>
<dbReference type="Gene3D" id="1.10.555.10">
    <property type="entry name" value="Rho GTPase activation protein"/>
    <property type="match status" value="1"/>
</dbReference>
<dbReference type="GO" id="GO:0005085">
    <property type="term" value="F:guanyl-nucleotide exchange factor activity"/>
    <property type="evidence" value="ECO:0007669"/>
    <property type="project" value="InterPro"/>
</dbReference>
<evidence type="ECO:0000256" key="1">
    <source>
        <dbReference type="ARBA" id="ARBA00022468"/>
    </source>
</evidence>
<feature type="compositionally biased region" description="Polar residues" evidence="3">
    <location>
        <begin position="224"/>
        <end position="239"/>
    </location>
</feature>
<dbReference type="GO" id="GO:0005096">
    <property type="term" value="F:GTPase activator activity"/>
    <property type="evidence" value="ECO:0007669"/>
    <property type="project" value="UniProtKB-KW"/>
</dbReference>
<keyword evidence="8" id="KW-1185">Reference proteome</keyword>
<dbReference type="Gene3D" id="3.40.50.150">
    <property type="entry name" value="Vaccinia Virus protein VP39"/>
    <property type="match status" value="1"/>
</dbReference>
<feature type="compositionally biased region" description="Pro residues" evidence="3">
    <location>
        <begin position="111"/>
        <end position="121"/>
    </location>
</feature>
<dbReference type="InterPro" id="IPR011993">
    <property type="entry name" value="PH-like_dom_sf"/>
</dbReference>
<dbReference type="InterPro" id="IPR036624">
    <property type="entry name" value="Hcp1-lik_sf"/>
</dbReference>
<feature type="domain" description="PH" evidence="4">
    <location>
        <begin position="1045"/>
        <end position="1143"/>
    </location>
</feature>
<reference evidence="7 8" key="1">
    <citation type="journal article" date="2018" name="Genome Biol. Evol.">
        <title>Multiple Roots of Fruiting Body Formation in Amoebozoa.</title>
        <authorList>
            <person name="Hillmann F."/>
            <person name="Forbes G."/>
            <person name="Novohradska S."/>
            <person name="Ferling I."/>
            <person name="Riege K."/>
            <person name="Groth M."/>
            <person name="Westermann M."/>
            <person name="Marz M."/>
            <person name="Spaller T."/>
            <person name="Winckler T."/>
            <person name="Schaap P."/>
            <person name="Glockner G."/>
        </authorList>
    </citation>
    <scope>NUCLEOTIDE SEQUENCE [LARGE SCALE GENOMIC DNA]</scope>
    <source>
        <strain evidence="7 8">Jena</strain>
    </source>
</reference>
<dbReference type="SMART" id="SM00324">
    <property type="entry name" value="RhoGAP"/>
    <property type="match status" value="1"/>
</dbReference>
<dbReference type="GO" id="GO:0007165">
    <property type="term" value="P:signal transduction"/>
    <property type="evidence" value="ECO:0007669"/>
    <property type="project" value="InterPro"/>
</dbReference>
<dbReference type="PROSITE" id="PS50238">
    <property type="entry name" value="RHOGAP"/>
    <property type="match status" value="1"/>
</dbReference>
<name>A0A2P6NM97_9EUKA</name>
<dbReference type="SMART" id="SM00233">
    <property type="entry name" value="PH"/>
    <property type="match status" value="2"/>
</dbReference>
<feature type="region of interest" description="Disordered" evidence="3">
    <location>
        <begin position="1223"/>
        <end position="1252"/>
    </location>
</feature>
<dbReference type="InterPro" id="IPR008936">
    <property type="entry name" value="Rho_GTPase_activation_prot"/>
</dbReference>
<protein>
    <submittedName>
        <fullName evidence="7">Uncharacterized protein</fullName>
    </submittedName>
</protein>
<dbReference type="InterPro" id="IPR027267">
    <property type="entry name" value="AH/BAR_dom_sf"/>
</dbReference>
<dbReference type="SUPFAM" id="SSF48350">
    <property type="entry name" value="GTPase activation domain, GAP"/>
    <property type="match status" value="1"/>
</dbReference>
<dbReference type="PANTHER" id="PTHR14614">
    <property type="entry name" value="HEPATOCELLULAR CARCINOMA-ASSOCIATED ANTIGEN"/>
    <property type="match status" value="1"/>
</dbReference>
<feature type="compositionally biased region" description="Polar residues" evidence="3">
    <location>
        <begin position="186"/>
        <end position="203"/>
    </location>
</feature>
<dbReference type="PROSITE" id="PS50003">
    <property type="entry name" value="PH_DOMAIN"/>
    <property type="match status" value="2"/>
</dbReference>
<feature type="domain" description="PH" evidence="4">
    <location>
        <begin position="704"/>
        <end position="808"/>
    </location>
</feature>
<keyword evidence="2" id="KW-0175">Coiled coil</keyword>
<dbReference type="OrthoDB" id="18539at2759"/>
<organism evidence="7 8">
    <name type="scientific">Planoprotostelium fungivorum</name>
    <dbReference type="NCBI Taxonomy" id="1890364"/>
    <lineage>
        <taxon>Eukaryota</taxon>
        <taxon>Amoebozoa</taxon>
        <taxon>Evosea</taxon>
        <taxon>Variosea</taxon>
        <taxon>Cavosteliida</taxon>
        <taxon>Cavosteliaceae</taxon>
        <taxon>Planoprotostelium</taxon>
    </lineage>
</organism>
<feature type="compositionally biased region" description="Pro residues" evidence="3">
    <location>
        <begin position="148"/>
        <end position="160"/>
    </location>
</feature>
<evidence type="ECO:0000256" key="2">
    <source>
        <dbReference type="SAM" id="Coils"/>
    </source>
</evidence>
<accession>A0A2P6NM97</accession>
<proteinExistence type="predicted"/>
<dbReference type="PANTHER" id="PTHR14614:SF109">
    <property type="entry name" value="RIBOSOMAL LYSINE N-METHYLTRANSFERASE 5"/>
    <property type="match status" value="1"/>
</dbReference>
<dbReference type="PROSITE" id="PS50010">
    <property type="entry name" value="DH_2"/>
    <property type="match status" value="1"/>
</dbReference>
<dbReference type="SUPFAM" id="SSF48065">
    <property type="entry name" value="DBL homology domain (DH-domain)"/>
    <property type="match status" value="1"/>
</dbReference>
<dbReference type="InParanoid" id="A0A2P6NM97"/>
<dbReference type="CDD" id="cd02440">
    <property type="entry name" value="AdoMet_MTases"/>
    <property type="match status" value="1"/>
</dbReference>